<accession>A7T0W3</accession>
<reference evidence="6 7" key="1">
    <citation type="journal article" date="2007" name="Science">
        <title>Sea anemone genome reveals ancestral eumetazoan gene repertoire and genomic organization.</title>
        <authorList>
            <person name="Putnam N.H."/>
            <person name="Srivastava M."/>
            <person name="Hellsten U."/>
            <person name="Dirks B."/>
            <person name="Chapman J."/>
            <person name="Salamov A."/>
            <person name="Terry A."/>
            <person name="Shapiro H."/>
            <person name="Lindquist E."/>
            <person name="Kapitonov V.V."/>
            <person name="Jurka J."/>
            <person name="Genikhovich G."/>
            <person name="Grigoriev I.V."/>
            <person name="Lucas S.M."/>
            <person name="Steele R.E."/>
            <person name="Finnerty J.R."/>
            <person name="Technau U."/>
            <person name="Martindale M.Q."/>
            <person name="Rokhsar D.S."/>
        </authorList>
    </citation>
    <scope>NUCLEOTIDE SEQUENCE [LARGE SCALE GENOMIC DNA]</scope>
    <source>
        <strain evidence="7">CH2 X CH6</strain>
    </source>
</reference>
<evidence type="ECO:0000256" key="1">
    <source>
        <dbReference type="ARBA" id="ARBA00009995"/>
    </source>
</evidence>
<dbReference type="Gene3D" id="3.40.50.2000">
    <property type="entry name" value="Glycogen Phosphorylase B"/>
    <property type="match status" value="1"/>
</dbReference>
<dbReference type="PANTHER" id="PTHR48043:SF145">
    <property type="entry name" value="FI06409P-RELATED"/>
    <property type="match status" value="1"/>
</dbReference>
<dbReference type="FunFam" id="3.40.50.2000:FF:000021">
    <property type="entry name" value="UDP-glucuronosyltransferase"/>
    <property type="match status" value="1"/>
</dbReference>
<feature type="transmembrane region" description="Helical" evidence="5">
    <location>
        <begin position="308"/>
        <end position="329"/>
    </location>
</feature>
<protein>
    <recommendedName>
        <fullName evidence="5">UDP-glucuronosyltransferase</fullName>
        <ecNumber evidence="5">2.4.1.17</ecNumber>
    </recommendedName>
</protein>
<comment type="subcellular location">
    <subcellularLocation>
        <location evidence="5">Membrane</location>
        <topology evidence="5">Single-pass membrane protein</topology>
    </subcellularLocation>
</comment>
<dbReference type="InterPro" id="IPR050271">
    <property type="entry name" value="UDP-glycosyltransferase"/>
</dbReference>
<dbReference type="OMA" id="FTHSIMT"/>
<sequence>MLAFGIDTIPAYVPQLMSGLTRYMGLPERIKNLGFYFGSRFLMEWFIYPTYKLIKEKHGISPEKTVKESLSTVDLIIMPRDFILDHAQPIPPFVKVVGFFLPSPPKPLPAELEAFMQRSGDEGVILLSFGSMIEGLHNDTMLMMLKAFSQMPQNVLVKLDLNGLPKDSVPPNVRAVKWLPQNDVLGHSKTKLFITHAGANGLAESAYHGVPMICVPIFGDQFDNSQLAKDIGIAEMIKVNDMTADQFVSTLQRVLTQGRFKESSARISKAMKRRLRAPVAEAADLVEYVQALGHVDHLKPRGFSMPIYQLYMLDVLAVLVVAFISIVAVV</sequence>
<evidence type="ECO:0000256" key="4">
    <source>
        <dbReference type="RuleBase" id="RU003718"/>
    </source>
</evidence>
<keyword evidence="2 4" id="KW-0328">Glycosyltransferase</keyword>
<dbReference type="PhylomeDB" id="A7T0W3"/>
<evidence type="ECO:0000256" key="5">
    <source>
        <dbReference type="RuleBase" id="RU362059"/>
    </source>
</evidence>
<comment type="catalytic activity">
    <reaction evidence="5">
        <text>glucuronate acceptor + UDP-alpha-D-glucuronate = acceptor beta-D-glucuronoside + UDP + H(+)</text>
        <dbReference type="Rhea" id="RHEA:21032"/>
        <dbReference type="ChEBI" id="CHEBI:15378"/>
        <dbReference type="ChEBI" id="CHEBI:58052"/>
        <dbReference type="ChEBI" id="CHEBI:58223"/>
        <dbReference type="ChEBI" id="CHEBI:132367"/>
        <dbReference type="ChEBI" id="CHEBI:132368"/>
        <dbReference type="EC" id="2.4.1.17"/>
    </reaction>
</comment>
<dbReference type="PANTHER" id="PTHR48043">
    <property type="entry name" value="EG:EG0003.4 PROTEIN-RELATED"/>
    <property type="match status" value="1"/>
</dbReference>
<dbReference type="SUPFAM" id="SSF53756">
    <property type="entry name" value="UDP-Glycosyltransferase/glycogen phosphorylase"/>
    <property type="match status" value="1"/>
</dbReference>
<keyword evidence="5" id="KW-0812">Transmembrane</keyword>
<keyword evidence="5" id="KW-0472">Membrane</keyword>
<dbReference type="CDD" id="cd03784">
    <property type="entry name" value="GT1_Gtf-like"/>
    <property type="match status" value="1"/>
</dbReference>
<dbReference type="EC" id="2.4.1.17" evidence="5"/>
<dbReference type="AlphaFoldDB" id="A7T0W3"/>
<dbReference type="GO" id="GO:0008194">
    <property type="term" value="F:UDP-glycosyltransferase activity"/>
    <property type="evidence" value="ECO:0000318"/>
    <property type="project" value="GO_Central"/>
</dbReference>
<dbReference type="EMBL" id="DS470055">
    <property type="protein sequence ID" value="EDO30401.1"/>
    <property type="molecule type" value="Genomic_DNA"/>
</dbReference>
<proteinExistence type="inferred from homology"/>
<dbReference type="InParanoid" id="A7T0W3"/>
<gene>
    <name evidence="6" type="ORF">NEMVEDRAFT_v1g140893</name>
</gene>
<comment type="similarity">
    <text evidence="1 4">Belongs to the UDP-glycosyltransferase family.</text>
</comment>
<keyword evidence="5" id="KW-1133">Transmembrane helix</keyword>
<dbReference type="Pfam" id="PF00201">
    <property type="entry name" value="UDPGT"/>
    <property type="match status" value="1"/>
</dbReference>
<evidence type="ECO:0000313" key="6">
    <source>
        <dbReference type="EMBL" id="EDO30401.1"/>
    </source>
</evidence>
<evidence type="ECO:0000313" key="7">
    <source>
        <dbReference type="Proteomes" id="UP000001593"/>
    </source>
</evidence>
<name>A7T0W3_NEMVE</name>
<evidence type="ECO:0000256" key="2">
    <source>
        <dbReference type="ARBA" id="ARBA00022676"/>
    </source>
</evidence>
<evidence type="ECO:0000256" key="3">
    <source>
        <dbReference type="ARBA" id="ARBA00022679"/>
    </source>
</evidence>
<keyword evidence="3 4" id="KW-0808">Transferase</keyword>
<dbReference type="eggNOG" id="KOG1192">
    <property type="taxonomic scope" value="Eukaryota"/>
</dbReference>
<dbReference type="GO" id="GO:0016020">
    <property type="term" value="C:membrane"/>
    <property type="evidence" value="ECO:0007669"/>
    <property type="project" value="UniProtKB-SubCell"/>
</dbReference>
<feature type="non-terminal residue" evidence="6">
    <location>
        <position position="1"/>
    </location>
</feature>
<dbReference type="HOGENOM" id="CLU_012949_2_0_1"/>
<dbReference type="InterPro" id="IPR035595">
    <property type="entry name" value="UDP_glycos_trans_CS"/>
</dbReference>
<dbReference type="KEGG" id="nve:5501182"/>
<keyword evidence="7" id="KW-1185">Reference proteome</keyword>
<organism evidence="6 7">
    <name type="scientific">Nematostella vectensis</name>
    <name type="common">Starlet sea anemone</name>
    <dbReference type="NCBI Taxonomy" id="45351"/>
    <lineage>
        <taxon>Eukaryota</taxon>
        <taxon>Metazoa</taxon>
        <taxon>Cnidaria</taxon>
        <taxon>Anthozoa</taxon>
        <taxon>Hexacorallia</taxon>
        <taxon>Actiniaria</taxon>
        <taxon>Edwardsiidae</taxon>
        <taxon>Nematostella</taxon>
    </lineage>
</organism>
<dbReference type="GO" id="GO:0015020">
    <property type="term" value="F:glucuronosyltransferase activity"/>
    <property type="evidence" value="ECO:0007669"/>
    <property type="project" value="UniProtKB-EC"/>
</dbReference>
<dbReference type="InterPro" id="IPR002213">
    <property type="entry name" value="UDP_glucos_trans"/>
</dbReference>
<dbReference type="Proteomes" id="UP000001593">
    <property type="component" value="Unassembled WGS sequence"/>
</dbReference>
<dbReference type="PROSITE" id="PS00375">
    <property type="entry name" value="UDPGT"/>
    <property type="match status" value="1"/>
</dbReference>